<dbReference type="EMBL" id="PQWY01000011">
    <property type="protein sequence ID" value="PPK30733.1"/>
    <property type="molecule type" value="Genomic_DNA"/>
</dbReference>
<keyword evidence="2" id="KW-0805">Transcription regulation</keyword>
<dbReference type="PIRSF" id="PIRSF019455">
    <property type="entry name" value="CopR_AtkY"/>
    <property type="match status" value="1"/>
</dbReference>
<dbReference type="InterPro" id="IPR036390">
    <property type="entry name" value="WH_DNA-bd_sf"/>
</dbReference>
<gene>
    <name evidence="5" type="ORF">C3928_08185</name>
</gene>
<proteinExistence type="inferred from homology"/>
<sequence>MWLLERNMSAKKNSIAQARLLTEVELELMNIIWSLDKVTIKEVVSHLPKERPLAYTTVATVLKVLEQKGFLECQKNSYAHVFTPRVTKSDYESTCIDHMVANLFDGEPRALVQRLLLARKLQHDDIQAIEEALKQLNAGEKQPEVM</sequence>
<evidence type="ECO:0000256" key="4">
    <source>
        <dbReference type="ARBA" id="ARBA00023163"/>
    </source>
</evidence>
<reference evidence="5 6" key="1">
    <citation type="submission" date="2018-02" db="EMBL/GenBank/DDBJ databases">
        <title>Draft genome sequences of four Legionella pneumophila clinical strains isolated in Ontario.</title>
        <authorList>
            <person name="Fortuna A."/>
            <person name="Ramnarine R."/>
            <person name="Li A."/>
            <person name="Frantz C."/>
            <person name="Mallo G."/>
        </authorList>
    </citation>
    <scope>NUCLEOTIDE SEQUENCE [LARGE SCALE GENOMIC DNA]</scope>
    <source>
        <strain evidence="5 6">LG61</strain>
    </source>
</reference>
<accession>A0A2S6EZX3</accession>
<dbReference type="Pfam" id="PF03965">
    <property type="entry name" value="Penicillinase_R"/>
    <property type="match status" value="1"/>
</dbReference>
<dbReference type="GO" id="GO:0045892">
    <property type="term" value="P:negative regulation of DNA-templated transcription"/>
    <property type="evidence" value="ECO:0007669"/>
    <property type="project" value="InterPro"/>
</dbReference>
<dbReference type="InterPro" id="IPR036388">
    <property type="entry name" value="WH-like_DNA-bd_sf"/>
</dbReference>
<evidence type="ECO:0000313" key="5">
    <source>
        <dbReference type="EMBL" id="PPK30733.1"/>
    </source>
</evidence>
<evidence type="ECO:0000256" key="1">
    <source>
        <dbReference type="ARBA" id="ARBA00011046"/>
    </source>
</evidence>
<dbReference type="GO" id="GO:0003677">
    <property type="term" value="F:DNA binding"/>
    <property type="evidence" value="ECO:0007669"/>
    <property type="project" value="UniProtKB-KW"/>
</dbReference>
<name>A0A2S6EZX3_LEGPN</name>
<organism evidence="5 6">
    <name type="scientific">Legionella pneumophila</name>
    <dbReference type="NCBI Taxonomy" id="446"/>
    <lineage>
        <taxon>Bacteria</taxon>
        <taxon>Pseudomonadati</taxon>
        <taxon>Pseudomonadota</taxon>
        <taxon>Gammaproteobacteria</taxon>
        <taxon>Legionellales</taxon>
        <taxon>Legionellaceae</taxon>
        <taxon>Legionella</taxon>
    </lineage>
</organism>
<evidence type="ECO:0000313" key="6">
    <source>
        <dbReference type="Proteomes" id="UP000239239"/>
    </source>
</evidence>
<protein>
    <submittedName>
        <fullName evidence="5">BlaI/MecI/CopY family transcriptional regulator</fullName>
    </submittedName>
</protein>
<dbReference type="OrthoDB" id="9813558at2"/>
<dbReference type="SUPFAM" id="SSF46785">
    <property type="entry name" value="Winged helix' DNA-binding domain"/>
    <property type="match status" value="1"/>
</dbReference>
<comment type="similarity">
    <text evidence="1">Belongs to the BlaI transcriptional regulatory family.</text>
</comment>
<evidence type="ECO:0000256" key="3">
    <source>
        <dbReference type="ARBA" id="ARBA00023125"/>
    </source>
</evidence>
<comment type="caution">
    <text evidence="5">The sequence shown here is derived from an EMBL/GenBank/DDBJ whole genome shotgun (WGS) entry which is preliminary data.</text>
</comment>
<dbReference type="Proteomes" id="UP000239239">
    <property type="component" value="Unassembled WGS sequence"/>
</dbReference>
<keyword evidence="3" id="KW-0238">DNA-binding</keyword>
<dbReference type="AlphaFoldDB" id="A0A2S6EZX3"/>
<evidence type="ECO:0000256" key="2">
    <source>
        <dbReference type="ARBA" id="ARBA00023015"/>
    </source>
</evidence>
<dbReference type="InterPro" id="IPR005650">
    <property type="entry name" value="BlaI_family"/>
</dbReference>
<keyword evidence="4" id="KW-0804">Transcription</keyword>
<dbReference type="Gene3D" id="1.10.10.10">
    <property type="entry name" value="Winged helix-like DNA-binding domain superfamily/Winged helix DNA-binding domain"/>
    <property type="match status" value="1"/>
</dbReference>